<dbReference type="InterPro" id="IPR036594">
    <property type="entry name" value="Meth_synthase_dom"/>
</dbReference>
<proteinExistence type="predicted"/>
<dbReference type="Gene3D" id="3.40.50.280">
    <property type="entry name" value="Cobalamin-binding domain"/>
    <property type="match status" value="1"/>
</dbReference>
<dbReference type="AlphaFoldDB" id="A0A0E9LYU5"/>
<dbReference type="InterPro" id="IPR036724">
    <property type="entry name" value="Cobalamin-bd_sf"/>
</dbReference>
<dbReference type="Pfam" id="PF13411">
    <property type="entry name" value="MerR_1"/>
    <property type="match status" value="1"/>
</dbReference>
<dbReference type="InterPro" id="IPR047057">
    <property type="entry name" value="MerR_fam"/>
</dbReference>
<dbReference type="InterPro" id="IPR000551">
    <property type="entry name" value="MerR-type_HTH_dom"/>
</dbReference>
<dbReference type="PANTHER" id="PTHR30204">
    <property type="entry name" value="REDOX-CYCLING DRUG-SENSING TRANSCRIPTIONAL ACTIVATOR SOXR"/>
    <property type="match status" value="1"/>
</dbReference>
<dbReference type="CDD" id="cd01104">
    <property type="entry name" value="HTH_MlrA-CarA"/>
    <property type="match status" value="1"/>
</dbReference>
<evidence type="ECO:0000313" key="7">
    <source>
        <dbReference type="Proteomes" id="UP000032900"/>
    </source>
</evidence>
<dbReference type="Gene3D" id="1.10.1660.10">
    <property type="match status" value="1"/>
</dbReference>
<keyword evidence="4" id="KW-0804">Transcription</keyword>
<evidence type="ECO:0000259" key="5">
    <source>
        <dbReference type="PROSITE" id="PS50937"/>
    </source>
</evidence>
<dbReference type="Pfam" id="PF02607">
    <property type="entry name" value="B12-binding_2"/>
    <property type="match status" value="1"/>
</dbReference>
<evidence type="ECO:0000256" key="3">
    <source>
        <dbReference type="ARBA" id="ARBA00023125"/>
    </source>
</evidence>
<feature type="domain" description="HTH merR-type" evidence="5">
    <location>
        <begin position="16"/>
        <end position="85"/>
    </location>
</feature>
<accession>A0A0E9LYU5</accession>
<dbReference type="GO" id="GO:0031419">
    <property type="term" value="F:cobalamin binding"/>
    <property type="evidence" value="ECO:0007669"/>
    <property type="project" value="InterPro"/>
</dbReference>
<gene>
    <name evidence="6" type="ORF">JCM15548_13068</name>
</gene>
<dbReference type="Proteomes" id="UP000032900">
    <property type="component" value="Unassembled WGS sequence"/>
</dbReference>
<dbReference type="SMART" id="SM00422">
    <property type="entry name" value="HTH_MERR"/>
    <property type="match status" value="1"/>
</dbReference>
<dbReference type="PANTHER" id="PTHR30204:SF69">
    <property type="entry name" value="MERR-FAMILY TRANSCRIPTIONAL REGULATOR"/>
    <property type="match status" value="1"/>
</dbReference>
<dbReference type="SUPFAM" id="SSF46955">
    <property type="entry name" value="Putative DNA-binding domain"/>
    <property type="match status" value="1"/>
</dbReference>
<protein>
    <submittedName>
        <fullName evidence="6">Transcriptional regulator, MerR family</fullName>
    </submittedName>
</protein>
<evidence type="ECO:0000256" key="2">
    <source>
        <dbReference type="ARBA" id="ARBA00023015"/>
    </source>
</evidence>
<dbReference type="InterPro" id="IPR009061">
    <property type="entry name" value="DNA-bd_dom_put_sf"/>
</dbReference>
<dbReference type="RefSeq" id="WP_227625790.1">
    <property type="nucleotide sequence ID" value="NZ_BAZW01000029.1"/>
</dbReference>
<keyword evidence="1" id="KW-0678">Repressor</keyword>
<reference evidence="6 7" key="1">
    <citation type="journal article" date="2015" name="Microbes Environ.">
        <title>Distribution and evolution of nitrogen fixation genes in the phylum bacteroidetes.</title>
        <authorList>
            <person name="Inoue J."/>
            <person name="Oshima K."/>
            <person name="Suda W."/>
            <person name="Sakamoto M."/>
            <person name="Iino T."/>
            <person name="Noda S."/>
            <person name="Hongoh Y."/>
            <person name="Hattori M."/>
            <person name="Ohkuma M."/>
        </authorList>
    </citation>
    <scope>NUCLEOTIDE SEQUENCE [LARGE SCALE GENOMIC DNA]</scope>
    <source>
        <strain evidence="6">JCM 15548</strain>
    </source>
</reference>
<dbReference type="GO" id="GO:0003677">
    <property type="term" value="F:DNA binding"/>
    <property type="evidence" value="ECO:0007669"/>
    <property type="project" value="UniProtKB-KW"/>
</dbReference>
<comment type="caution">
    <text evidence="6">The sequence shown here is derived from an EMBL/GenBank/DDBJ whole genome shotgun (WGS) entry which is preliminary data.</text>
</comment>
<organism evidence="6 7">
    <name type="scientific">Geofilum rubicundum JCM 15548</name>
    <dbReference type="NCBI Taxonomy" id="1236989"/>
    <lineage>
        <taxon>Bacteria</taxon>
        <taxon>Pseudomonadati</taxon>
        <taxon>Bacteroidota</taxon>
        <taxon>Bacteroidia</taxon>
        <taxon>Marinilabiliales</taxon>
        <taxon>Marinilabiliaceae</taxon>
        <taxon>Geofilum</taxon>
    </lineage>
</organism>
<sequence length="310" mass="35695">MVYSFDIIGNQHTMGKYSIKDLEKISGIKAHTIRMWERRYKLIEPQRTDTNIRYYSDCDLKRLLNISILNHNGIKISHIAGFSDAEIKNRVLDLSIDGRSSNVQIENLMVAMLELDETKFLNALSGAIIKFGFETSVETILFPFLERIGVLWQAGTINPAQEHFMSNLIRQKLFVAIDNEMQSPVHNGPRIILFLAEHEQHEISLLFYNLIARKEGLEVIYLGSGVPMNDLQLIHQLRPADMFMTSFISAIEKEDLEILLLRYQELFPDVPFWISGYQVKENNPALPEGFAVIPHIKAFKEAVRLLKYSE</sequence>
<dbReference type="InterPro" id="IPR003759">
    <property type="entry name" value="Cbl-bd_cap"/>
</dbReference>
<dbReference type="Gene3D" id="1.10.1240.10">
    <property type="entry name" value="Methionine synthase domain"/>
    <property type="match status" value="1"/>
</dbReference>
<evidence type="ECO:0000313" key="6">
    <source>
        <dbReference type="EMBL" id="GAO30762.1"/>
    </source>
</evidence>
<dbReference type="GO" id="GO:0046872">
    <property type="term" value="F:metal ion binding"/>
    <property type="evidence" value="ECO:0007669"/>
    <property type="project" value="InterPro"/>
</dbReference>
<evidence type="ECO:0000256" key="4">
    <source>
        <dbReference type="ARBA" id="ARBA00023163"/>
    </source>
</evidence>
<dbReference type="GO" id="GO:0003700">
    <property type="term" value="F:DNA-binding transcription factor activity"/>
    <property type="evidence" value="ECO:0007669"/>
    <property type="project" value="InterPro"/>
</dbReference>
<dbReference type="PROSITE" id="PS50937">
    <property type="entry name" value="HTH_MERR_2"/>
    <property type="match status" value="1"/>
</dbReference>
<name>A0A0E9LYU5_9BACT</name>
<keyword evidence="7" id="KW-1185">Reference proteome</keyword>
<keyword evidence="2" id="KW-0805">Transcription regulation</keyword>
<dbReference type="SUPFAM" id="SSF52242">
    <property type="entry name" value="Cobalamin (vitamin B12)-binding domain"/>
    <property type="match status" value="1"/>
</dbReference>
<dbReference type="STRING" id="1236989.JCM15548_13068"/>
<evidence type="ECO:0000256" key="1">
    <source>
        <dbReference type="ARBA" id="ARBA00022491"/>
    </source>
</evidence>
<dbReference type="EMBL" id="BAZW01000029">
    <property type="protein sequence ID" value="GAO30762.1"/>
    <property type="molecule type" value="Genomic_DNA"/>
</dbReference>
<keyword evidence="3" id="KW-0238">DNA-binding</keyword>